<keyword evidence="12 16" id="KW-0560">Oxidoreductase</keyword>
<evidence type="ECO:0000256" key="1">
    <source>
        <dbReference type="ARBA" id="ARBA00004434"/>
    </source>
</evidence>
<comment type="similarity">
    <text evidence="3 16">Belongs to the dihydroorotate dehydrogenase family. Type 2 subfamily.</text>
</comment>
<feature type="domain" description="Dihydroorotate dehydrogenase catalytic" evidence="17">
    <location>
        <begin position="71"/>
        <end position="371"/>
    </location>
</feature>
<keyword evidence="13 16" id="KW-0496">Mitochondrion</keyword>
<evidence type="ECO:0000256" key="14">
    <source>
        <dbReference type="ARBA" id="ARBA00023136"/>
    </source>
</evidence>
<dbReference type="GO" id="GO:0005743">
    <property type="term" value="C:mitochondrial inner membrane"/>
    <property type="evidence" value="ECO:0007669"/>
    <property type="project" value="UniProtKB-SubCell"/>
</dbReference>
<dbReference type="PANTHER" id="PTHR48109">
    <property type="entry name" value="DIHYDROOROTATE DEHYDROGENASE (QUINONE), MITOCHONDRIAL-RELATED"/>
    <property type="match status" value="1"/>
</dbReference>
<evidence type="ECO:0000256" key="11">
    <source>
        <dbReference type="ARBA" id="ARBA00022989"/>
    </source>
</evidence>
<protein>
    <recommendedName>
        <fullName evidence="5 16">Dihydroorotate dehydrogenase (quinone), mitochondrial</fullName>
        <shortName evidence="16">DHOdehase</shortName>
        <ecNumber evidence="4 16">1.3.5.2</ecNumber>
    </recommendedName>
</protein>
<dbReference type="CDD" id="cd04738">
    <property type="entry name" value="DHOD_2_like"/>
    <property type="match status" value="1"/>
</dbReference>
<evidence type="ECO:0000313" key="19">
    <source>
        <dbReference type="Proteomes" id="UP001255856"/>
    </source>
</evidence>
<dbReference type="GO" id="GO:0006207">
    <property type="term" value="P:'de novo' pyrimidine nucleobase biosynthetic process"/>
    <property type="evidence" value="ECO:0007669"/>
    <property type="project" value="InterPro"/>
</dbReference>
<dbReference type="InterPro" id="IPR005719">
    <property type="entry name" value="Dihydroorotate_DH_2"/>
</dbReference>
<evidence type="ECO:0000256" key="8">
    <source>
        <dbReference type="ARBA" id="ARBA00022692"/>
    </source>
</evidence>
<evidence type="ECO:0000256" key="7">
    <source>
        <dbReference type="ARBA" id="ARBA00022643"/>
    </source>
</evidence>
<dbReference type="SUPFAM" id="SSF51395">
    <property type="entry name" value="FMN-linked oxidoreductases"/>
    <property type="match status" value="1"/>
</dbReference>
<evidence type="ECO:0000256" key="13">
    <source>
        <dbReference type="ARBA" id="ARBA00023128"/>
    </source>
</evidence>
<comment type="caution">
    <text evidence="18">The sequence shown here is derived from an EMBL/GenBank/DDBJ whole genome shotgun (WGS) entry which is preliminary data.</text>
</comment>
<comment type="cofactor">
    <cofactor evidence="16">
        <name>FMN</name>
        <dbReference type="ChEBI" id="CHEBI:58210"/>
    </cofactor>
    <text evidence="16">Binds 1 FMN per subunit.</text>
</comment>
<proteinExistence type="inferred from homology"/>
<dbReference type="EMBL" id="JASFZW010000010">
    <property type="protein sequence ID" value="KAK2076391.1"/>
    <property type="molecule type" value="Genomic_DNA"/>
</dbReference>
<name>A0AAD9IF56_PROWI</name>
<keyword evidence="11" id="KW-1133">Transmembrane helix</keyword>
<evidence type="ECO:0000256" key="9">
    <source>
        <dbReference type="ARBA" id="ARBA00022792"/>
    </source>
</evidence>
<keyword evidence="8" id="KW-0812">Transmembrane</keyword>
<dbReference type="NCBIfam" id="NF003652">
    <property type="entry name" value="PRK05286.2-5"/>
    <property type="match status" value="1"/>
</dbReference>
<dbReference type="InterPro" id="IPR013785">
    <property type="entry name" value="Aldolase_TIM"/>
</dbReference>
<gene>
    <name evidence="18" type="ORF">QBZ16_000916</name>
</gene>
<dbReference type="GO" id="GO:0009220">
    <property type="term" value="P:pyrimidine ribonucleotide biosynthetic process"/>
    <property type="evidence" value="ECO:0007669"/>
    <property type="project" value="TreeGrafter"/>
</dbReference>
<evidence type="ECO:0000256" key="16">
    <source>
        <dbReference type="RuleBase" id="RU361255"/>
    </source>
</evidence>
<evidence type="ECO:0000256" key="6">
    <source>
        <dbReference type="ARBA" id="ARBA00022630"/>
    </source>
</evidence>
<evidence type="ECO:0000256" key="2">
    <source>
        <dbReference type="ARBA" id="ARBA00005161"/>
    </source>
</evidence>
<dbReference type="PROSITE" id="PS00912">
    <property type="entry name" value="DHODEHASE_2"/>
    <property type="match status" value="1"/>
</dbReference>
<dbReference type="InterPro" id="IPR005720">
    <property type="entry name" value="Dihydroorotate_DH_cat"/>
</dbReference>
<evidence type="ECO:0000259" key="17">
    <source>
        <dbReference type="Pfam" id="PF01180"/>
    </source>
</evidence>
<sequence>MKPKSYARSVGAVAGLAVHYRKDPTQLLFDASTQAGRVVRLLDGETSHELGILAMKLGLMPKDSRPDPEILKTTVWGKMFSTPVGLAAGFDKNGEAIQCALDLGFSFTEIGSVTPLPQPGNPKPRVFRLVDAGAVINRYGFNNDGVDAVGQRVKDFQARRGPNPKGWLGINLGKNKTTEDAAADYCIGVAKLAPFADYLVINVSSPNTPGLRALQGRKQLASLVSRVLQQRDALDWAGQPPPPLLIKIAPDLTAQDKEDIAAVALDLGVEGLIVSNTTIERPPEVAALPGGAEAGGLSGAPLFEPSTAVLRDMYRLTRGQVPIVGVGGVATGEQAYAKVRAGASLVQLYTSLALEGPAVIRKVKLELAACLERDGFASVAEAVGADHRGGTDHEPSKSNSSWFWYFQRA</sequence>
<keyword evidence="19" id="KW-1185">Reference proteome</keyword>
<keyword evidence="9 16" id="KW-0999">Mitochondrion inner membrane</keyword>
<dbReference type="InterPro" id="IPR001295">
    <property type="entry name" value="Dihydroorotate_DH_CS"/>
</dbReference>
<dbReference type="PROSITE" id="PS00911">
    <property type="entry name" value="DHODEHASE_1"/>
    <property type="match status" value="1"/>
</dbReference>
<dbReference type="EC" id="1.3.5.2" evidence="4 16"/>
<accession>A0AAD9IF56</accession>
<reference evidence="18" key="1">
    <citation type="submission" date="2021-01" db="EMBL/GenBank/DDBJ databases">
        <authorList>
            <person name="Eckstrom K.M.E."/>
        </authorList>
    </citation>
    <scope>NUCLEOTIDE SEQUENCE</scope>
    <source>
        <strain evidence="18">UVCC 0001</strain>
    </source>
</reference>
<dbReference type="FunFam" id="3.20.20.70:FF:000066">
    <property type="entry name" value="Dihydroorotate dehydrogenase (quinone), mitochondrial"/>
    <property type="match status" value="1"/>
</dbReference>
<evidence type="ECO:0000313" key="18">
    <source>
        <dbReference type="EMBL" id="KAK2076391.1"/>
    </source>
</evidence>
<dbReference type="NCBIfam" id="TIGR01036">
    <property type="entry name" value="pyrD_sub2"/>
    <property type="match status" value="1"/>
</dbReference>
<evidence type="ECO:0000256" key="4">
    <source>
        <dbReference type="ARBA" id="ARBA00012791"/>
    </source>
</evidence>
<dbReference type="GO" id="GO:0106430">
    <property type="term" value="F:dihydroorotate dehydrogenase (quinone) activity"/>
    <property type="evidence" value="ECO:0007669"/>
    <property type="project" value="UniProtKB-EC"/>
</dbReference>
<comment type="catalytic activity">
    <reaction evidence="15 16">
        <text>(S)-dihydroorotate + a quinone = orotate + a quinol</text>
        <dbReference type="Rhea" id="RHEA:30187"/>
        <dbReference type="ChEBI" id="CHEBI:24646"/>
        <dbReference type="ChEBI" id="CHEBI:30839"/>
        <dbReference type="ChEBI" id="CHEBI:30864"/>
        <dbReference type="ChEBI" id="CHEBI:132124"/>
        <dbReference type="EC" id="1.3.5.2"/>
    </reaction>
</comment>
<keyword evidence="14" id="KW-0472">Membrane</keyword>
<evidence type="ECO:0000256" key="12">
    <source>
        <dbReference type="ARBA" id="ARBA00023002"/>
    </source>
</evidence>
<keyword evidence="7 16" id="KW-0288">FMN</keyword>
<dbReference type="Proteomes" id="UP001255856">
    <property type="component" value="Unassembled WGS sequence"/>
</dbReference>
<dbReference type="AlphaFoldDB" id="A0AAD9IF56"/>
<evidence type="ECO:0000256" key="5">
    <source>
        <dbReference type="ARBA" id="ARBA00017599"/>
    </source>
</evidence>
<organism evidence="18 19">
    <name type="scientific">Prototheca wickerhamii</name>
    <dbReference type="NCBI Taxonomy" id="3111"/>
    <lineage>
        <taxon>Eukaryota</taxon>
        <taxon>Viridiplantae</taxon>
        <taxon>Chlorophyta</taxon>
        <taxon>core chlorophytes</taxon>
        <taxon>Trebouxiophyceae</taxon>
        <taxon>Chlorellales</taxon>
        <taxon>Chlorellaceae</taxon>
        <taxon>Prototheca</taxon>
    </lineage>
</organism>
<evidence type="ECO:0000256" key="10">
    <source>
        <dbReference type="ARBA" id="ARBA00022946"/>
    </source>
</evidence>
<keyword evidence="10" id="KW-0809">Transit peptide</keyword>
<evidence type="ECO:0000256" key="3">
    <source>
        <dbReference type="ARBA" id="ARBA00005359"/>
    </source>
</evidence>
<comment type="subcellular location">
    <subcellularLocation>
        <location evidence="1 16">Mitochondrion inner membrane</location>
        <topology evidence="1 16">Single-pass membrane protein</topology>
    </subcellularLocation>
</comment>
<comment type="pathway">
    <text evidence="2 16">Pyrimidine metabolism; UMP biosynthesis via de novo pathway; orotate from (S)-dihydroorotate (quinone route): step 1/1.</text>
</comment>
<dbReference type="NCBIfam" id="NF003645">
    <property type="entry name" value="PRK05286.1-2"/>
    <property type="match status" value="1"/>
</dbReference>
<dbReference type="Pfam" id="PF01180">
    <property type="entry name" value="DHO_dh"/>
    <property type="match status" value="1"/>
</dbReference>
<dbReference type="InterPro" id="IPR050074">
    <property type="entry name" value="DHO_dehydrogenase"/>
</dbReference>
<dbReference type="Gene3D" id="3.20.20.70">
    <property type="entry name" value="Aldolase class I"/>
    <property type="match status" value="1"/>
</dbReference>
<dbReference type="PANTHER" id="PTHR48109:SF4">
    <property type="entry name" value="DIHYDROOROTATE DEHYDROGENASE (QUINONE), MITOCHONDRIAL"/>
    <property type="match status" value="1"/>
</dbReference>
<keyword evidence="6 16" id="KW-0285">Flavoprotein</keyword>
<evidence type="ECO:0000256" key="15">
    <source>
        <dbReference type="ARBA" id="ARBA00048639"/>
    </source>
</evidence>